<proteinExistence type="predicted"/>
<dbReference type="InterPro" id="IPR013929">
    <property type="entry name" value="RPAP1_C"/>
</dbReference>
<evidence type="ECO:0000313" key="4">
    <source>
        <dbReference type="EMBL" id="KLO09399.1"/>
    </source>
</evidence>
<protein>
    <submittedName>
        <fullName evidence="4">Uncharacterized protein</fullName>
    </submittedName>
</protein>
<gene>
    <name evidence="4" type="ORF">SCHPADRAFT_893154</name>
</gene>
<evidence type="ECO:0000256" key="1">
    <source>
        <dbReference type="SAM" id="MobiDB-lite"/>
    </source>
</evidence>
<dbReference type="EMBL" id="KQ086057">
    <property type="protein sequence ID" value="KLO09399.1"/>
    <property type="molecule type" value="Genomic_DNA"/>
</dbReference>
<feature type="region of interest" description="Disordered" evidence="1">
    <location>
        <begin position="156"/>
        <end position="182"/>
    </location>
</feature>
<feature type="region of interest" description="Disordered" evidence="1">
    <location>
        <begin position="218"/>
        <end position="241"/>
    </location>
</feature>
<dbReference type="Pfam" id="PF08620">
    <property type="entry name" value="RPAP1_C"/>
    <property type="match status" value="1"/>
</dbReference>
<dbReference type="GO" id="GO:0006366">
    <property type="term" value="P:transcription by RNA polymerase II"/>
    <property type="evidence" value="ECO:0007669"/>
    <property type="project" value="InterPro"/>
</dbReference>
<organism evidence="4 5">
    <name type="scientific">Schizopora paradoxa</name>
    <dbReference type="NCBI Taxonomy" id="27342"/>
    <lineage>
        <taxon>Eukaryota</taxon>
        <taxon>Fungi</taxon>
        <taxon>Dikarya</taxon>
        <taxon>Basidiomycota</taxon>
        <taxon>Agaricomycotina</taxon>
        <taxon>Agaricomycetes</taxon>
        <taxon>Hymenochaetales</taxon>
        <taxon>Schizoporaceae</taxon>
        <taxon>Schizopora</taxon>
    </lineage>
</organism>
<feature type="region of interest" description="Disordered" evidence="1">
    <location>
        <begin position="1"/>
        <end position="61"/>
    </location>
</feature>
<dbReference type="STRING" id="27342.A0A0H2RC83"/>
<dbReference type="InterPro" id="IPR057989">
    <property type="entry name" value="TPR_RPAP1/MINIYO-like"/>
</dbReference>
<feature type="region of interest" description="Disordered" evidence="1">
    <location>
        <begin position="262"/>
        <end position="282"/>
    </location>
</feature>
<dbReference type="Pfam" id="PF25766">
    <property type="entry name" value="TPR_RPAP1"/>
    <property type="match status" value="1"/>
</dbReference>
<feature type="compositionally biased region" description="Polar residues" evidence="1">
    <location>
        <begin position="81"/>
        <end position="96"/>
    </location>
</feature>
<dbReference type="PANTHER" id="PTHR21483:SF18">
    <property type="entry name" value="RNA POLYMERASE II-ASSOCIATED PROTEIN 1"/>
    <property type="match status" value="1"/>
</dbReference>
<feature type="region of interest" description="Disordered" evidence="1">
    <location>
        <begin position="80"/>
        <end position="113"/>
    </location>
</feature>
<dbReference type="InterPro" id="IPR039913">
    <property type="entry name" value="RPAP1/Rba50"/>
</dbReference>
<feature type="compositionally biased region" description="Basic and acidic residues" evidence="1">
    <location>
        <begin position="156"/>
        <end position="166"/>
    </location>
</feature>
<feature type="domain" description="RPAP1/MINIYO-like TPR repeats" evidence="3">
    <location>
        <begin position="1045"/>
        <end position="1210"/>
    </location>
</feature>
<dbReference type="Proteomes" id="UP000053477">
    <property type="component" value="Unassembled WGS sequence"/>
</dbReference>
<name>A0A0H2RC83_9AGAM</name>
<evidence type="ECO:0000313" key="5">
    <source>
        <dbReference type="Proteomes" id="UP000053477"/>
    </source>
</evidence>
<evidence type="ECO:0000259" key="3">
    <source>
        <dbReference type="Pfam" id="PF25766"/>
    </source>
</evidence>
<dbReference type="OrthoDB" id="348201at2759"/>
<sequence length="1301" mass="143784">MSQPSPSLVGAVVERNAGSSSSRAFVGSATPTGFPSVQHRSKSAFARSRDTNRRATGSVPVVERSAVNKGVEDVVVEKVQENLSGRSTGPTSTLSLAQPDVTPPADGQDDEWRAQMSSENARMVEEMSEEERDKHRVEILDQLGPDVASLIRRARETRQTQSHNEDIAQPVPNRPHAISKFVDGPKGILVSAPASRSTTPGTKLRKLRFADVKPDDIHVFASEPPSPKRTPIALLPPPPPNDDTIVKLSRKSPEMNLIEDIRRRHNGPQASGEEGTPEDIRRRYFPHLPPRDPALEWIEGDSTPSAGSSDAGPELRFDLSGCIIPPEKQETLPTYLGLHHHGVKPNVAGYLLADLYYLARSSVPAQRATILGVLSKIIRRLAHGDVGVEDLAGREDEVRRDALVSGLSALSEKGSLGVQAIDLVWECVVDWDAERIQAVENIELRPVSNHQEEDEDLSSSDPLSSLPFSDLLAQLSKLMLDPSLPIESQSQLLDIVSRLARHSFTIASTICDDNTLTNTLLKMYIQTPIPPIPEGPLPNPRAISVFRSLAAVSRSNARRLLATAEILLRFITTCVPPQDSPFPLELSLGLLKETLDLFTTLAQYGLNCNIATIASEQLGNLSSYLLGPLNTSSALTASWLRLLDIWLVCARDPHRTSPHHDILWSQVQGWGWYEILSSFRTLLSSGRFNAEVAPVVWGAYWGALAAWLEGCRVNSVRSGSSERADVIKIVEETWQEVDESGTSEKTSIQRAITCVRQGLLSVAPFLPGEHRWKHIASNLRYSTSLLAFSRFLLACLSDKDPAPTVLSTVLWMQDTLSQLSSLHSTLLQYLKENVERLKADSKGSENFSGDIVVLRPFSGVLGNIAKLQRIALTNSRGWIPYAVSTLEGLLPGEEEFASWLVQEILKTTDLNSDEEATLSPFLTHSIRPNSDVYVTPSVPTPASIEHTGTLSLPSDALTASKSKRIFGLPLHRDWFVVGLDHVLRSGSSPILSNPDALPASWNSSEADIVCATFNLMKSMRTILVDAKRLDLAMSAEHTTFSCMKVFMLEHEQPQNNSSSEVFRRPAIEALMKEVLLPFTIGNADSSTPSSTHTLEDVSKEFLGPGTPFYQFYTDFVALYDSISFMHPTFARLLLVPTSMRYALDYRKHLWGDFGHLIRTIRTPPNEIISPGLSEFLWPFESDAEMLGWYLRALVKWPLEGFVRIIAVHHVACSIWPDLRQDSGQAVREKRAKMLLTAVVRQAPADVVSEVVRYTQVKGEEVRLAPRCFECDEGRVVSRLQVVGEFGGPQMMSSLEKIFEMR</sequence>
<feature type="compositionally biased region" description="Polar residues" evidence="1">
    <location>
        <begin position="17"/>
        <end position="35"/>
    </location>
</feature>
<keyword evidence="5" id="KW-1185">Reference proteome</keyword>
<accession>A0A0H2RC83</accession>
<feature type="domain" description="RPAP1 C-terminal" evidence="2">
    <location>
        <begin position="314"/>
        <end position="381"/>
    </location>
</feature>
<dbReference type="InParanoid" id="A0A0H2RC83"/>
<feature type="compositionally biased region" description="Pro residues" evidence="1">
    <location>
        <begin position="224"/>
        <end position="241"/>
    </location>
</feature>
<evidence type="ECO:0000259" key="2">
    <source>
        <dbReference type="Pfam" id="PF08620"/>
    </source>
</evidence>
<dbReference type="PANTHER" id="PTHR21483">
    <property type="entry name" value="RNA POLYMERASE II-ASSOCIATED PROTEIN 1"/>
    <property type="match status" value="1"/>
</dbReference>
<reference evidence="4 5" key="1">
    <citation type="submission" date="2015-04" db="EMBL/GenBank/DDBJ databases">
        <title>Complete genome sequence of Schizopora paradoxa KUC8140, a cosmopolitan wood degrader in East Asia.</title>
        <authorList>
            <consortium name="DOE Joint Genome Institute"/>
            <person name="Min B."/>
            <person name="Park H."/>
            <person name="Jang Y."/>
            <person name="Kim J.-J."/>
            <person name="Kim K.H."/>
            <person name="Pangilinan J."/>
            <person name="Lipzen A."/>
            <person name="Riley R."/>
            <person name="Grigoriev I.V."/>
            <person name="Spatafora J.W."/>
            <person name="Choi I.-G."/>
        </authorList>
    </citation>
    <scope>NUCLEOTIDE SEQUENCE [LARGE SCALE GENOMIC DNA]</scope>
    <source>
        <strain evidence="4 5">KUC8140</strain>
    </source>
</reference>